<evidence type="ECO:0000313" key="2">
    <source>
        <dbReference type="EMBL" id="CAR99721.1"/>
    </source>
</evidence>
<dbReference type="AlphaFoldDB" id="B6IIJ1"/>
<dbReference type="HOGENOM" id="CLU_2690028_0_0_1"/>
<dbReference type="CTD" id="68916766"/>
<reference evidence="2 3" key="1">
    <citation type="journal article" date="2003" name="PLoS Biol.">
        <title>The genome sequence of Caenorhabditis briggsae: a platform for comparative genomics.</title>
        <authorList>
            <person name="Stein L.D."/>
            <person name="Bao Z."/>
            <person name="Blasiar D."/>
            <person name="Blumenthal T."/>
            <person name="Brent M.R."/>
            <person name="Chen N."/>
            <person name="Chinwalla A."/>
            <person name="Clarke L."/>
            <person name="Clee C."/>
            <person name="Coghlan A."/>
            <person name="Coulson A."/>
            <person name="D'Eustachio P."/>
            <person name="Fitch D.H."/>
            <person name="Fulton L.A."/>
            <person name="Fulton R.E."/>
            <person name="Griffiths-Jones S."/>
            <person name="Harris T.W."/>
            <person name="Hillier L.W."/>
            <person name="Kamath R."/>
            <person name="Kuwabara P.E."/>
            <person name="Mardis E.R."/>
            <person name="Marra M.A."/>
            <person name="Miner T.L."/>
            <person name="Minx P."/>
            <person name="Mullikin J.C."/>
            <person name="Plumb R.W."/>
            <person name="Rogers J."/>
            <person name="Schein J.E."/>
            <person name="Sohrmann M."/>
            <person name="Spieth J."/>
            <person name="Stajich J.E."/>
            <person name="Wei C."/>
            <person name="Willey D."/>
            <person name="Wilson R.K."/>
            <person name="Durbin R."/>
            <person name="Waterston R.H."/>
        </authorList>
    </citation>
    <scope>NUCLEOTIDE SEQUENCE [LARGE SCALE GENOMIC DNA]</scope>
    <source>
        <strain evidence="2 3">AF16</strain>
    </source>
</reference>
<keyword evidence="1" id="KW-0472">Membrane</keyword>
<keyword evidence="3" id="KW-1185">Reference proteome</keyword>
<proteinExistence type="predicted"/>
<dbReference type="EMBL" id="HE600913">
    <property type="protein sequence ID" value="CAR99721.1"/>
    <property type="molecule type" value="Genomic_DNA"/>
</dbReference>
<keyword evidence="1" id="KW-1133">Transmembrane helix</keyword>
<dbReference type="KEGG" id="cbr:CBG_25273"/>
<dbReference type="RefSeq" id="XP_045099282.1">
    <property type="nucleotide sequence ID" value="XM_045239163.1"/>
</dbReference>
<dbReference type="Proteomes" id="UP000008549">
    <property type="component" value="Unassembled WGS sequence"/>
</dbReference>
<gene>
    <name evidence="2" type="ORF">CBG25273</name>
    <name evidence="2" type="ORF">CBG_25273</name>
</gene>
<dbReference type="GeneID" id="68916766"/>
<evidence type="ECO:0000256" key="1">
    <source>
        <dbReference type="SAM" id="Phobius"/>
    </source>
</evidence>
<keyword evidence="1" id="KW-0812">Transmembrane</keyword>
<sequence length="74" mass="8601">MHKKDVTIHLFIRENSIKRYYNARKKKAGTRNKIIYLVPLCLAAATISSWRVSMISSLWWVTPDGSKTKVGFFQ</sequence>
<organism evidence="2 3">
    <name type="scientific">Caenorhabditis briggsae</name>
    <dbReference type="NCBI Taxonomy" id="6238"/>
    <lineage>
        <taxon>Eukaryota</taxon>
        <taxon>Metazoa</taxon>
        <taxon>Ecdysozoa</taxon>
        <taxon>Nematoda</taxon>
        <taxon>Chromadorea</taxon>
        <taxon>Rhabditida</taxon>
        <taxon>Rhabditina</taxon>
        <taxon>Rhabditomorpha</taxon>
        <taxon>Rhabditoidea</taxon>
        <taxon>Rhabditidae</taxon>
        <taxon>Peloderinae</taxon>
        <taxon>Caenorhabditis</taxon>
    </lineage>
</organism>
<accession>B6IIJ1</accession>
<feature type="transmembrane region" description="Helical" evidence="1">
    <location>
        <begin position="34"/>
        <end position="61"/>
    </location>
</feature>
<reference evidence="2 3" key="2">
    <citation type="journal article" date="2011" name="PLoS Genet.">
        <title>Caenorhabditis briggsae recombinant inbred line genotypes reveal inter-strain incompatibility and the evolution of recombination.</title>
        <authorList>
            <person name="Ross J.A."/>
            <person name="Koboldt D.C."/>
            <person name="Staisch J.E."/>
            <person name="Chamberlin H.M."/>
            <person name="Gupta B.P."/>
            <person name="Miller R.D."/>
            <person name="Baird S.E."/>
            <person name="Haag E.S."/>
        </authorList>
    </citation>
    <scope>NUCLEOTIDE SEQUENCE [LARGE SCALE GENOMIC DNA]</scope>
    <source>
        <strain evidence="2 3">AF16</strain>
    </source>
</reference>
<evidence type="ECO:0000313" key="3">
    <source>
        <dbReference type="Proteomes" id="UP000008549"/>
    </source>
</evidence>
<protein>
    <submittedName>
        <fullName evidence="2">Protein CBG25273</fullName>
    </submittedName>
</protein>
<name>B6IIJ1_CAEBR</name>
<dbReference type="InParanoid" id="B6IIJ1"/>